<keyword evidence="1" id="KW-0472">Membrane</keyword>
<feature type="transmembrane region" description="Helical" evidence="1">
    <location>
        <begin position="50"/>
        <end position="70"/>
    </location>
</feature>
<dbReference type="EMBL" id="JAHWYN010000028">
    <property type="protein sequence ID" value="MBW4362609.1"/>
    <property type="molecule type" value="Genomic_DNA"/>
</dbReference>
<feature type="transmembrane region" description="Helical" evidence="1">
    <location>
        <begin position="20"/>
        <end position="38"/>
    </location>
</feature>
<comment type="caution">
    <text evidence="2">The sequence shown here is derived from an EMBL/GenBank/DDBJ whole genome shotgun (WGS) entry which is preliminary data.</text>
</comment>
<gene>
    <name evidence="2" type="ORF">KZH69_19170</name>
</gene>
<keyword evidence="3" id="KW-1185">Reference proteome</keyword>
<keyword evidence="1" id="KW-0812">Transmembrane</keyword>
<keyword evidence="1" id="KW-1133">Transmembrane helix</keyword>
<protein>
    <submittedName>
        <fullName evidence="2">Uncharacterized protein</fullName>
    </submittedName>
</protein>
<evidence type="ECO:0000256" key="1">
    <source>
        <dbReference type="SAM" id="Phobius"/>
    </source>
</evidence>
<dbReference type="RefSeq" id="WP_219319088.1">
    <property type="nucleotide sequence ID" value="NZ_JAHWYN010000028.1"/>
</dbReference>
<proteinExistence type="predicted"/>
<organism evidence="2 3">
    <name type="scientific">Flavobacterium taihuense</name>
    <dbReference type="NCBI Taxonomy" id="2857508"/>
    <lineage>
        <taxon>Bacteria</taxon>
        <taxon>Pseudomonadati</taxon>
        <taxon>Bacteroidota</taxon>
        <taxon>Flavobacteriia</taxon>
        <taxon>Flavobacteriales</taxon>
        <taxon>Flavobacteriaceae</taxon>
        <taxon>Flavobacterium</taxon>
    </lineage>
</organism>
<sequence length="76" mass="8635">MKTKFGVKQLKNTTPLWALWMFRITFLVTKIVVGYIAATNLLSPHAKYEVTLFLTLVVDPFAFGLSKMFGIPNIDK</sequence>
<evidence type="ECO:0000313" key="3">
    <source>
        <dbReference type="Proteomes" id="UP000812031"/>
    </source>
</evidence>
<evidence type="ECO:0000313" key="2">
    <source>
        <dbReference type="EMBL" id="MBW4362609.1"/>
    </source>
</evidence>
<accession>A0ABS6Y106</accession>
<name>A0ABS6Y106_9FLAO</name>
<reference evidence="2 3" key="1">
    <citation type="submission" date="2021-07" db="EMBL/GenBank/DDBJ databases">
        <title>Flavobacterium sp. nov. isolated from sediment on the Taihu Lake.</title>
        <authorList>
            <person name="Qu J.-H."/>
        </authorList>
    </citation>
    <scope>NUCLEOTIDE SEQUENCE [LARGE SCALE GENOMIC DNA]</scope>
    <source>
        <strain evidence="2 3">NAS39</strain>
    </source>
</reference>
<dbReference type="Proteomes" id="UP000812031">
    <property type="component" value="Unassembled WGS sequence"/>
</dbReference>